<feature type="non-terminal residue" evidence="2">
    <location>
        <position position="1"/>
    </location>
</feature>
<feature type="compositionally biased region" description="Basic and acidic residues" evidence="1">
    <location>
        <begin position="1"/>
        <end position="10"/>
    </location>
</feature>
<protein>
    <submittedName>
        <fullName evidence="2">Uncharacterized protein</fullName>
    </submittedName>
</protein>
<evidence type="ECO:0000313" key="2">
    <source>
        <dbReference type="EMBL" id="JAC64778.1"/>
    </source>
</evidence>
<accession>A0A061QYI9</accession>
<feature type="region of interest" description="Disordered" evidence="1">
    <location>
        <begin position="1"/>
        <end position="21"/>
    </location>
</feature>
<reference evidence="2" key="1">
    <citation type="submission" date="2014-05" db="EMBL/GenBank/DDBJ databases">
        <title>The transcriptome of the halophilic microalga Tetraselmis sp. GSL018 isolated from the Great Salt Lake, Utah.</title>
        <authorList>
            <person name="Jinkerson R.E."/>
            <person name="D'Adamo S."/>
            <person name="Posewitz M.C."/>
        </authorList>
    </citation>
    <scope>NUCLEOTIDE SEQUENCE</scope>
    <source>
        <strain evidence="2">GSL018</strain>
    </source>
</reference>
<sequence length="101" mass="10746">PQTMRLREWEASPPSPCFPSPSASSLPLLLLARLPPLSNSPPGHAAAPRPPRVRMGGFTALRLPPLASPLPPLSSPLLFPSPTENLPLAARFLPRPPPSPK</sequence>
<proteinExistence type="predicted"/>
<name>A0A061QYI9_9CHLO</name>
<evidence type="ECO:0000256" key="1">
    <source>
        <dbReference type="SAM" id="MobiDB-lite"/>
    </source>
</evidence>
<feature type="non-terminal residue" evidence="2">
    <location>
        <position position="101"/>
    </location>
</feature>
<dbReference type="EMBL" id="GBEZ01022021">
    <property type="protein sequence ID" value="JAC64778.1"/>
    <property type="molecule type" value="Transcribed_RNA"/>
</dbReference>
<organism evidence="2">
    <name type="scientific">Tetraselmis sp. GSL018</name>
    <dbReference type="NCBI Taxonomy" id="582737"/>
    <lineage>
        <taxon>Eukaryota</taxon>
        <taxon>Viridiplantae</taxon>
        <taxon>Chlorophyta</taxon>
        <taxon>core chlorophytes</taxon>
        <taxon>Chlorodendrophyceae</taxon>
        <taxon>Chlorodendrales</taxon>
        <taxon>Chlorodendraceae</taxon>
        <taxon>Tetraselmis</taxon>
    </lineage>
</organism>
<gene>
    <name evidence="2" type="ORF">TSPGSL018_17545</name>
</gene>
<dbReference type="AlphaFoldDB" id="A0A061QYI9"/>